<proteinExistence type="inferred from homology"/>
<keyword evidence="2 6" id="KW-0489">Methyltransferase</keyword>
<evidence type="ECO:0000256" key="3">
    <source>
        <dbReference type="ARBA" id="ARBA00022679"/>
    </source>
</evidence>
<dbReference type="SUPFAM" id="SSF53335">
    <property type="entry name" value="S-adenosyl-L-methionine-dependent methyltransferases"/>
    <property type="match status" value="1"/>
</dbReference>
<sequence length="347" mass="40622">MIRVNVNDIHLVNADALSYIKTLPDDCIGLIVTDPPYFRVKDCPWDNQWDSVSDYLLWLDALLSQFWRVLKPNGSLYLFCGHRLAADTERLVRERFNVLNHIIWAKPSGPWRKCHKARLRCYFPATERILFAEHYQRPDKGKTNAHLKQRRQLKDNVFTPLIEYFKQAKKTLGITAKEIEQATGKQMTSHWFGYSQWQLPCEDDYHKLQRLFERVAAEKQHVNLLDRDYPNLVSECHLLKIKYHELIAQYQLLRRYFSVTAEVKYTDVWDYPPVPYYPGKHPCEKPAAMLEHIISSSSREGDLVADFFMGSGSTIKAAIKLNRRALGVELDEGYVGKIRSEFIENKK</sequence>
<dbReference type="InterPro" id="IPR002052">
    <property type="entry name" value="DNA_methylase_N6_adenine_CS"/>
</dbReference>
<evidence type="ECO:0000256" key="4">
    <source>
        <dbReference type="RuleBase" id="RU362026"/>
    </source>
</evidence>
<dbReference type="InterPro" id="IPR029063">
    <property type="entry name" value="SAM-dependent_MTases_sf"/>
</dbReference>
<accession>A0AA95K1P5</accession>
<dbReference type="PROSITE" id="PS00092">
    <property type="entry name" value="N6_MTASE"/>
    <property type="match status" value="1"/>
</dbReference>
<organism evidence="6 7">
    <name type="scientific">Arsenophonus nasoniae</name>
    <name type="common">son-killer infecting Nasonia vitripennis</name>
    <dbReference type="NCBI Taxonomy" id="638"/>
    <lineage>
        <taxon>Bacteria</taxon>
        <taxon>Pseudomonadati</taxon>
        <taxon>Pseudomonadota</taxon>
        <taxon>Gammaproteobacteria</taxon>
        <taxon>Enterobacterales</taxon>
        <taxon>Morganellaceae</taxon>
        <taxon>Arsenophonus</taxon>
    </lineage>
</organism>
<comment type="similarity">
    <text evidence="1 4">Belongs to the N(4)/N(6)-methyltransferase family.</text>
</comment>
<dbReference type="EMBL" id="CP123498">
    <property type="protein sequence ID" value="WGL96914.1"/>
    <property type="molecule type" value="Genomic_DNA"/>
</dbReference>
<dbReference type="EC" id="2.1.1.-" evidence="4"/>
<dbReference type="Proteomes" id="UP001177597">
    <property type="component" value="Chromosome"/>
</dbReference>
<evidence type="ECO:0000313" key="6">
    <source>
        <dbReference type="EMBL" id="WGL96914.1"/>
    </source>
</evidence>
<dbReference type="Gene3D" id="3.40.50.150">
    <property type="entry name" value="Vaccinia Virus protein VP39"/>
    <property type="match status" value="1"/>
</dbReference>
<protein>
    <recommendedName>
        <fullName evidence="4">Methyltransferase</fullName>
        <ecNumber evidence="4">2.1.1.-</ecNumber>
    </recommendedName>
</protein>
<dbReference type="GO" id="GO:0032259">
    <property type="term" value="P:methylation"/>
    <property type="evidence" value="ECO:0007669"/>
    <property type="project" value="UniProtKB-KW"/>
</dbReference>
<dbReference type="GO" id="GO:0008170">
    <property type="term" value="F:N-methyltransferase activity"/>
    <property type="evidence" value="ECO:0007669"/>
    <property type="project" value="InterPro"/>
</dbReference>
<reference evidence="6" key="1">
    <citation type="submission" date="2023-04" db="EMBL/GenBank/DDBJ databases">
        <title>Genome dynamics across the evolutionary transition to endosymbiosis.</title>
        <authorList>
            <person name="Siozios S."/>
            <person name="Nadal-Jimenez P."/>
            <person name="Azagi T."/>
            <person name="Sprong H."/>
            <person name="Frost C.L."/>
            <person name="Parratt S.R."/>
            <person name="Taylor G."/>
            <person name="Brettell L."/>
            <person name="Lew K.C."/>
            <person name="Croft L."/>
            <person name="King K.C."/>
            <person name="Brockhurst M.A."/>
            <person name="Hypsa V."/>
            <person name="Novakova E."/>
            <person name="Darby A.C."/>
            <person name="Hurst G.D.D."/>
        </authorList>
    </citation>
    <scope>NUCLEOTIDE SEQUENCE</scope>
    <source>
        <strain evidence="6">AIh</strain>
    </source>
</reference>
<evidence type="ECO:0000259" key="5">
    <source>
        <dbReference type="Pfam" id="PF01555"/>
    </source>
</evidence>
<dbReference type="REBASE" id="712077">
    <property type="entry name" value="M.AnaaIhORF9140P"/>
</dbReference>
<dbReference type="Pfam" id="PF01555">
    <property type="entry name" value="N6_N4_Mtase"/>
    <property type="match status" value="1"/>
</dbReference>
<evidence type="ECO:0000256" key="1">
    <source>
        <dbReference type="ARBA" id="ARBA00006594"/>
    </source>
</evidence>
<keyword evidence="3 6" id="KW-0808">Transferase</keyword>
<name>A0AA95K1P5_9GAMM</name>
<dbReference type="AlphaFoldDB" id="A0AA95K1P5"/>
<evidence type="ECO:0000256" key="2">
    <source>
        <dbReference type="ARBA" id="ARBA00022603"/>
    </source>
</evidence>
<dbReference type="PRINTS" id="PR00508">
    <property type="entry name" value="S21N4MTFRASE"/>
</dbReference>
<dbReference type="InterPro" id="IPR002941">
    <property type="entry name" value="DNA_methylase_N4/N6"/>
</dbReference>
<gene>
    <name evidence="6" type="ORF">QE207_09140</name>
</gene>
<feature type="domain" description="DNA methylase N-4/N-6" evidence="5">
    <location>
        <begin position="30"/>
        <end position="335"/>
    </location>
</feature>
<dbReference type="GO" id="GO:0003677">
    <property type="term" value="F:DNA binding"/>
    <property type="evidence" value="ECO:0007669"/>
    <property type="project" value="InterPro"/>
</dbReference>
<evidence type="ECO:0000313" key="7">
    <source>
        <dbReference type="Proteomes" id="UP001177597"/>
    </source>
</evidence>
<dbReference type="InterPro" id="IPR001091">
    <property type="entry name" value="RM_Methyltransferase"/>
</dbReference>